<gene>
    <name evidence="1" type="ORF">BD310DRAFT_966644</name>
</gene>
<keyword evidence="2" id="KW-1185">Reference proteome</keyword>
<name>A0A4Q9NTS5_9APHY</name>
<protein>
    <submittedName>
        <fullName evidence="1">Uncharacterized protein</fullName>
    </submittedName>
</protein>
<proteinExistence type="predicted"/>
<sequence length="314" mass="35721">MEDIPLNSARSKANETVLKSVAELYNDRCALCPWRDEKHKIYRVLFENARGKSQIQWLKEANIATLAVDSPDTLFPLCDKHIEDLLEVKYVLCPPIMDLESLLQFEKDDWNKRIAEGTLRDRRIPSIKDLSGKLSLIWVSQSTSETADILDLSFWLTGLGSPQPSDDSDEPLPCVLSPTCPHQVLFDMRARSRSVGMLKTHIIPNNPNPGCTLEICIDFNHTRKKKFVQRINPYAFLVQAMATLGNASMPAELYFIPNTASGSMQPIYVENPVSKVHSLLWELRNAYSRTREDCMKDRELFQKGEHPLQSNSAM</sequence>
<evidence type="ECO:0000313" key="2">
    <source>
        <dbReference type="Proteomes" id="UP000292082"/>
    </source>
</evidence>
<dbReference type="Proteomes" id="UP000292082">
    <property type="component" value="Unassembled WGS sequence"/>
</dbReference>
<evidence type="ECO:0000313" key="1">
    <source>
        <dbReference type="EMBL" id="TBU60105.1"/>
    </source>
</evidence>
<organism evidence="1 2">
    <name type="scientific">Dichomitus squalens</name>
    <dbReference type="NCBI Taxonomy" id="114155"/>
    <lineage>
        <taxon>Eukaryota</taxon>
        <taxon>Fungi</taxon>
        <taxon>Dikarya</taxon>
        <taxon>Basidiomycota</taxon>
        <taxon>Agaricomycotina</taxon>
        <taxon>Agaricomycetes</taxon>
        <taxon>Polyporales</taxon>
        <taxon>Polyporaceae</taxon>
        <taxon>Dichomitus</taxon>
    </lineage>
</organism>
<dbReference type="AlphaFoldDB" id="A0A4Q9NTS5"/>
<reference evidence="1 2" key="1">
    <citation type="submission" date="2019-01" db="EMBL/GenBank/DDBJ databases">
        <title>Draft genome sequences of three monokaryotic isolates of the white-rot basidiomycete fungus Dichomitus squalens.</title>
        <authorList>
            <consortium name="DOE Joint Genome Institute"/>
            <person name="Lopez S.C."/>
            <person name="Andreopoulos B."/>
            <person name="Pangilinan J."/>
            <person name="Lipzen A."/>
            <person name="Riley R."/>
            <person name="Ahrendt S."/>
            <person name="Ng V."/>
            <person name="Barry K."/>
            <person name="Daum C."/>
            <person name="Grigoriev I.V."/>
            <person name="Hilden K.S."/>
            <person name="Makela M.R."/>
            <person name="de Vries R.P."/>
        </authorList>
    </citation>
    <scope>NUCLEOTIDE SEQUENCE [LARGE SCALE GENOMIC DNA]</scope>
    <source>
        <strain evidence="1 2">CBS 464.89</strain>
    </source>
</reference>
<accession>A0A4Q9NTS5</accession>
<dbReference type="EMBL" id="ML145107">
    <property type="protein sequence ID" value="TBU60105.1"/>
    <property type="molecule type" value="Genomic_DNA"/>
</dbReference>